<dbReference type="InterPro" id="IPR013249">
    <property type="entry name" value="RNA_pol_sigma70_r4_t2"/>
</dbReference>
<evidence type="ECO:0000256" key="3">
    <source>
        <dbReference type="ARBA" id="ARBA00023082"/>
    </source>
</evidence>
<dbReference type="SUPFAM" id="SSF88659">
    <property type="entry name" value="Sigma3 and sigma4 domains of RNA polymerase sigma factors"/>
    <property type="match status" value="1"/>
</dbReference>
<proteinExistence type="inferred from homology"/>
<dbReference type="Gene3D" id="1.10.10.10">
    <property type="entry name" value="Winged helix-like DNA-binding domain superfamily/Winged helix DNA-binding domain"/>
    <property type="match status" value="1"/>
</dbReference>
<gene>
    <name evidence="7" type="primary">sigK</name>
    <name evidence="7" type="ORF">GCM10007392_23240</name>
</gene>
<sequence>MTVALASSRDSNPHSKDEVTQLAVLLERVREHDRSALRALYDVTSARLMGVAVRVLNDESEAAEVLQEVYLKVWQQASDFSGTGSVLGWLVVVTRNAALDRLKSRRRKREDLTADPDEWQEAVATDGPLELGIQQCLGRLNDHARQAIVLSYIHGYSHQELQERLSRPLGTVKAWIRRGLLELKRCLEA</sequence>
<keyword evidence="3" id="KW-0731">Sigma factor</keyword>
<organism evidence="7 8">
    <name type="scientific">Saccharospirillum salsuginis</name>
    <dbReference type="NCBI Taxonomy" id="418750"/>
    <lineage>
        <taxon>Bacteria</taxon>
        <taxon>Pseudomonadati</taxon>
        <taxon>Pseudomonadota</taxon>
        <taxon>Gammaproteobacteria</taxon>
        <taxon>Oceanospirillales</taxon>
        <taxon>Saccharospirillaceae</taxon>
        <taxon>Saccharospirillum</taxon>
    </lineage>
</organism>
<feature type="domain" description="RNA polymerase sigma factor 70 region 4 type 2" evidence="6">
    <location>
        <begin position="133"/>
        <end position="183"/>
    </location>
</feature>
<reference evidence="7" key="1">
    <citation type="journal article" date="2014" name="Int. J. Syst. Evol. Microbiol.">
        <title>Complete genome sequence of Corynebacterium casei LMG S-19264T (=DSM 44701T), isolated from a smear-ripened cheese.</title>
        <authorList>
            <consortium name="US DOE Joint Genome Institute (JGI-PGF)"/>
            <person name="Walter F."/>
            <person name="Albersmeier A."/>
            <person name="Kalinowski J."/>
            <person name="Ruckert C."/>
        </authorList>
    </citation>
    <scope>NUCLEOTIDE SEQUENCE</scope>
    <source>
        <strain evidence="7">KCTC 22169</strain>
    </source>
</reference>
<evidence type="ECO:0000313" key="8">
    <source>
        <dbReference type="Proteomes" id="UP000626148"/>
    </source>
</evidence>
<dbReference type="GO" id="GO:0016987">
    <property type="term" value="F:sigma factor activity"/>
    <property type="evidence" value="ECO:0007669"/>
    <property type="project" value="UniProtKB-KW"/>
</dbReference>
<keyword evidence="4" id="KW-0804">Transcription</keyword>
<dbReference type="PANTHER" id="PTHR43133:SF62">
    <property type="entry name" value="RNA POLYMERASE SIGMA FACTOR SIGZ"/>
    <property type="match status" value="1"/>
</dbReference>
<evidence type="ECO:0000259" key="6">
    <source>
        <dbReference type="Pfam" id="PF08281"/>
    </source>
</evidence>
<dbReference type="SUPFAM" id="SSF88946">
    <property type="entry name" value="Sigma2 domain of RNA polymerase sigma factors"/>
    <property type="match status" value="1"/>
</dbReference>
<dbReference type="GO" id="GO:0006352">
    <property type="term" value="P:DNA-templated transcription initiation"/>
    <property type="evidence" value="ECO:0007669"/>
    <property type="project" value="InterPro"/>
</dbReference>
<dbReference type="Gene3D" id="1.10.1740.10">
    <property type="match status" value="1"/>
</dbReference>
<evidence type="ECO:0000256" key="1">
    <source>
        <dbReference type="ARBA" id="ARBA00010641"/>
    </source>
</evidence>
<dbReference type="InterPro" id="IPR013324">
    <property type="entry name" value="RNA_pol_sigma_r3/r4-like"/>
</dbReference>
<dbReference type="InterPro" id="IPR039425">
    <property type="entry name" value="RNA_pol_sigma-70-like"/>
</dbReference>
<comment type="caution">
    <text evidence="7">The sequence shown here is derived from an EMBL/GenBank/DDBJ whole genome shotgun (WGS) entry which is preliminary data.</text>
</comment>
<accession>A0A918N9Y1</accession>
<dbReference type="AlphaFoldDB" id="A0A918N9Y1"/>
<evidence type="ECO:0000313" key="7">
    <source>
        <dbReference type="EMBL" id="GGX55028.1"/>
    </source>
</evidence>
<evidence type="ECO:0000256" key="2">
    <source>
        <dbReference type="ARBA" id="ARBA00023015"/>
    </source>
</evidence>
<comment type="similarity">
    <text evidence="1">Belongs to the sigma-70 factor family. ECF subfamily.</text>
</comment>
<dbReference type="Pfam" id="PF08281">
    <property type="entry name" value="Sigma70_r4_2"/>
    <property type="match status" value="1"/>
</dbReference>
<dbReference type="NCBIfam" id="TIGR02937">
    <property type="entry name" value="sigma70-ECF"/>
    <property type="match status" value="1"/>
</dbReference>
<reference evidence="7" key="2">
    <citation type="submission" date="2020-09" db="EMBL/GenBank/DDBJ databases">
        <authorList>
            <person name="Sun Q."/>
            <person name="Kim S."/>
        </authorList>
    </citation>
    <scope>NUCLEOTIDE SEQUENCE</scope>
    <source>
        <strain evidence="7">KCTC 22169</strain>
    </source>
</reference>
<feature type="domain" description="RNA polymerase sigma-70 region 2" evidence="5">
    <location>
        <begin position="45"/>
        <end position="107"/>
    </location>
</feature>
<evidence type="ECO:0000259" key="5">
    <source>
        <dbReference type="Pfam" id="PF04542"/>
    </source>
</evidence>
<keyword evidence="2" id="KW-0805">Transcription regulation</keyword>
<dbReference type="GO" id="GO:0003677">
    <property type="term" value="F:DNA binding"/>
    <property type="evidence" value="ECO:0007669"/>
    <property type="project" value="InterPro"/>
</dbReference>
<dbReference type="InterPro" id="IPR007627">
    <property type="entry name" value="RNA_pol_sigma70_r2"/>
</dbReference>
<dbReference type="InterPro" id="IPR013325">
    <property type="entry name" value="RNA_pol_sigma_r2"/>
</dbReference>
<dbReference type="Pfam" id="PF04542">
    <property type="entry name" value="Sigma70_r2"/>
    <property type="match status" value="1"/>
</dbReference>
<dbReference type="EMBL" id="BMXR01000005">
    <property type="protein sequence ID" value="GGX55028.1"/>
    <property type="molecule type" value="Genomic_DNA"/>
</dbReference>
<evidence type="ECO:0000256" key="4">
    <source>
        <dbReference type="ARBA" id="ARBA00023163"/>
    </source>
</evidence>
<dbReference type="InterPro" id="IPR036388">
    <property type="entry name" value="WH-like_DNA-bd_sf"/>
</dbReference>
<keyword evidence="8" id="KW-1185">Reference proteome</keyword>
<dbReference type="PANTHER" id="PTHR43133">
    <property type="entry name" value="RNA POLYMERASE ECF-TYPE SIGMA FACTO"/>
    <property type="match status" value="1"/>
</dbReference>
<dbReference type="Proteomes" id="UP000626148">
    <property type="component" value="Unassembled WGS sequence"/>
</dbReference>
<dbReference type="InterPro" id="IPR014284">
    <property type="entry name" value="RNA_pol_sigma-70_dom"/>
</dbReference>
<protein>
    <submittedName>
        <fullName evidence="7">RNA polymerase sigma factor</fullName>
    </submittedName>
</protein>
<name>A0A918N9Y1_9GAMM</name>